<gene>
    <name evidence="2" type="ORF">GM160_05760</name>
</gene>
<dbReference type="InterPro" id="IPR021973">
    <property type="entry name" value="SprA-related"/>
</dbReference>
<feature type="compositionally biased region" description="Basic and acidic residues" evidence="1">
    <location>
        <begin position="71"/>
        <end position="93"/>
    </location>
</feature>
<feature type="compositionally biased region" description="Polar residues" evidence="1">
    <location>
        <begin position="52"/>
        <end position="70"/>
    </location>
</feature>
<dbReference type="KEGG" id="ghl:GM160_05760"/>
<dbReference type="AlphaFoldDB" id="A0A6I6D4F7"/>
<feature type="compositionally biased region" description="Low complexity" evidence="1">
    <location>
        <begin position="1"/>
        <end position="15"/>
    </location>
</feature>
<protein>
    <recommendedName>
        <fullName evidence="4">Catalase</fullName>
    </recommendedName>
</protein>
<name>A0A6I6D4F7_9GAMM</name>
<reference evidence="2 3" key="1">
    <citation type="submission" date="2019-11" db="EMBL/GenBank/DDBJ databases">
        <authorList>
            <person name="Zhang J."/>
            <person name="Sun C."/>
        </authorList>
    </citation>
    <scope>NUCLEOTIDE SEQUENCE [LARGE SCALE GENOMIC DNA]</scope>
    <source>
        <strain evidence="3">sp2</strain>
    </source>
</reference>
<evidence type="ECO:0008006" key="4">
    <source>
        <dbReference type="Google" id="ProtNLM"/>
    </source>
</evidence>
<dbReference type="Proteomes" id="UP000427716">
    <property type="component" value="Chromosome"/>
</dbReference>
<evidence type="ECO:0000256" key="1">
    <source>
        <dbReference type="SAM" id="MobiDB-lite"/>
    </source>
</evidence>
<proteinExistence type="predicted"/>
<sequence length="219" mass="22479">MTPIAASLPSLAPAPRFMPGGAGGVAPEARPAPSPTSDPSRVRGVDKATEAGSPNRTTTRSPTASEGMSNEEQRVLAELKARDQEVRAHENAHRAAGGDLVRGGSYDYQQGPDGKRYAIGGDVQIDTTPVAGDPRATAEKMAQVIRAALAPAEPSPTDLAVAAQATAERNRAQSEARADNGDSGTDDRSASDKGTSDPTTPYRRAAEPANAGANLDAIA</sequence>
<organism evidence="2 3">
    <name type="scientific">Guyparkeria halophila</name>
    <dbReference type="NCBI Taxonomy" id="47960"/>
    <lineage>
        <taxon>Bacteria</taxon>
        <taxon>Pseudomonadati</taxon>
        <taxon>Pseudomonadota</taxon>
        <taxon>Gammaproteobacteria</taxon>
        <taxon>Chromatiales</taxon>
        <taxon>Thioalkalibacteraceae</taxon>
        <taxon>Guyparkeria</taxon>
    </lineage>
</organism>
<feature type="region of interest" description="Disordered" evidence="1">
    <location>
        <begin position="150"/>
        <end position="219"/>
    </location>
</feature>
<accession>A0A6I6D4F7</accession>
<keyword evidence="3" id="KW-1185">Reference proteome</keyword>
<feature type="compositionally biased region" description="Basic and acidic residues" evidence="1">
    <location>
        <begin position="168"/>
        <end position="195"/>
    </location>
</feature>
<evidence type="ECO:0000313" key="3">
    <source>
        <dbReference type="Proteomes" id="UP000427716"/>
    </source>
</evidence>
<evidence type="ECO:0000313" key="2">
    <source>
        <dbReference type="EMBL" id="QGT78444.1"/>
    </source>
</evidence>
<dbReference type="EMBL" id="CP046415">
    <property type="protein sequence ID" value="QGT78444.1"/>
    <property type="molecule type" value="Genomic_DNA"/>
</dbReference>
<feature type="region of interest" description="Disordered" evidence="1">
    <location>
        <begin position="1"/>
        <end position="120"/>
    </location>
</feature>
<feature type="compositionally biased region" description="Basic and acidic residues" evidence="1">
    <location>
        <begin position="40"/>
        <end position="49"/>
    </location>
</feature>
<dbReference type="Pfam" id="PF12118">
    <property type="entry name" value="SprA-related"/>
    <property type="match status" value="1"/>
</dbReference>